<keyword evidence="5" id="KW-0762">Sugar transport</keyword>
<comment type="function">
    <text evidence="9">Part of the binding-protein-dependent transport system for D-xylose. Probably responsible for the translocation of the substrate across the membrane.</text>
</comment>
<keyword evidence="3" id="KW-1003">Cell membrane</keyword>
<keyword evidence="6 11" id="KW-0812">Transmembrane</keyword>
<keyword evidence="7 11" id="KW-1133">Transmembrane helix</keyword>
<evidence type="ECO:0000256" key="10">
    <source>
        <dbReference type="ARBA" id="ARBA00035686"/>
    </source>
</evidence>
<feature type="transmembrane region" description="Helical" evidence="11">
    <location>
        <begin position="127"/>
        <end position="150"/>
    </location>
</feature>
<evidence type="ECO:0000256" key="3">
    <source>
        <dbReference type="ARBA" id="ARBA00022475"/>
    </source>
</evidence>
<evidence type="ECO:0000256" key="2">
    <source>
        <dbReference type="ARBA" id="ARBA00022448"/>
    </source>
</evidence>
<keyword evidence="4" id="KW-0997">Cell inner membrane</keyword>
<comment type="caution">
    <text evidence="12">The sequence shown here is derived from an EMBL/GenBank/DDBJ whole genome shotgun (WGS) entry which is preliminary data.</text>
</comment>
<evidence type="ECO:0000256" key="6">
    <source>
        <dbReference type="ARBA" id="ARBA00022692"/>
    </source>
</evidence>
<accession>A0A418VUU8</accession>
<feature type="transmembrane region" description="Helical" evidence="11">
    <location>
        <begin position="384"/>
        <end position="408"/>
    </location>
</feature>
<reference evidence="12 13" key="1">
    <citation type="submission" date="2018-09" db="EMBL/GenBank/DDBJ databases">
        <authorList>
            <person name="Zhu H."/>
        </authorList>
    </citation>
    <scope>NUCLEOTIDE SEQUENCE [LARGE SCALE GENOMIC DNA]</scope>
    <source>
        <strain evidence="12 13">K2W22B-5</strain>
    </source>
</reference>
<feature type="transmembrane region" description="Helical" evidence="11">
    <location>
        <begin position="310"/>
        <end position="332"/>
    </location>
</feature>
<evidence type="ECO:0000313" key="12">
    <source>
        <dbReference type="EMBL" id="RJF80894.1"/>
    </source>
</evidence>
<keyword evidence="13" id="KW-1185">Reference proteome</keyword>
<evidence type="ECO:0000256" key="5">
    <source>
        <dbReference type="ARBA" id="ARBA00022597"/>
    </source>
</evidence>
<feature type="transmembrane region" description="Helical" evidence="11">
    <location>
        <begin position="102"/>
        <end position="120"/>
    </location>
</feature>
<dbReference type="Proteomes" id="UP000283458">
    <property type="component" value="Unassembled WGS sequence"/>
</dbReference>
<dbReference type="OrthoDB" id="192433at2"/>
<evidence type="ECO:0000256" key="11">
    <source>
        <dbReference type="SAM" id="Phobius"/>
    </source>
</evidence>
<dbReference type="CDD" id="cd06579">
    <property type="entry name" value="TM_PBP1_transp_AraH_like"/>
    <property type="match status" value="1"/>
</dbReference>
<name>A0A418VUU8_9PROT</name>
<feature type="transmembrane region" description="Helical" evidence="11">
    <location>
        <begin position="216"/>
        <end position="237"/>
    </location>
</feature>
<dbReference type="RefSeq" id="WP_119830982.1">
    <property type="nucleotide sequence ID" value="NZ_QYUL01000002.1"/>
</dbReference>
<evidence type="ECO:0000256" key="7">
    <source>
        <dbReference type="ARBA" id="ARBA00022989"/>
    </source>
</evidence>
<gene>
    <name evidence="12" type="ORF">D3877_11675</name>
</gene>
<dbReference type="PANTHER" id="PTHR32196:SF32">
    <property type="entry name" value="XYLOSE TRANSPORT SYSTEM PERMEASE PROTEIN XYLH"/>
    <property type="match status" value="1"/>
</dbReference>
<feature type="transmembrane region" description="Helical" evidence="11">
    <location>
        <begin position="12"/>
        <end position="36"/>
    </location>
</feature>
<dbReference type="EMBL" id="QYUL01000002">
    <property type="protein sequence ID" value="RJF80894.1"/>
    <property type="molecule type" value="Genomic_DNA"/>
</dbReference>
<dbReference type="InterPro" id="IPR001851">
    <property type="entry name" value="ABC_transp_permease"/>
</dbReference>
<evidence type="ECO:0000256" key="8">
    <source>
        <dbReference type="ARBA" id="ARBA00023136"/>
    </source>
</evidence>
<feature type="transmembrane region" description="Helical" evidence="11">
    <location>
        <begin position="347"/>
        <end position="372"/>
    </location>
</feature>
<comment type="subcellular location">
    <subcellularLocation>
        <location evidence="1">Cell membrane</location>
        <topology evidence="1">Multi-pass membrane protein</topology>
    </subcellularLocation>
</comment>
<sequence>MRDALRALELDLRLIGMIGALAVIWIGFDILTGGAFLTPRNLWNLSVQASSIAVMATGMVLVIVTRNIDLSVGSILGFTGMIIGVVQTQFLPDLWGFDHPLTWVVAVLVGVLVGGAIGAVQGVIIAVLGVSSFIVSLGGLLVWRGGAWWVTTGQTVAPMDSLFKRLGGGFEGAIGAGPSWMIGIAATLLAIAVSLISRRRRAQYGFPVRPPWAEGVVIALLSVAILGAVLVVNAYPLPAPIVRRMLEAQGLASDGDLPTIAHGFAIPVLIALAVGALVTFLSSRTRFGRYVFAIGGNPEAAELSGINTRWVLVSVFGLMGALCGLSACIATARLNAATNANGTLDELYVIAAAIIGGTSLAGGVGTIHGAMLGALVMQSLQSGMVLLGVDTPMQNIVVGIVLVAAVYIDTIYRRGVK</sequence>
<feature type="transmembrane region" description="Helical" evidence="11">
    <location>
        <begin position="257"/>
        <end position="281"/>
    </location>
</feature>
<dbReference type="PANTHER" id="PTHR32196">
    <property type="entry name" value="ABC TRANSPORTER PERMEASE PROTEIN YPHD-RELATED-RELATED"/>
    <property type="match status" value="1"/>
</dbReference>
<evidence type="ECO:0000313" key="13">
    <source>
        <dbReference type="Proteomes" id="UP000283458"/>
    </source>
</evidence>
<dbReference type="AlphaFoldDB" id="A0A418VUU8"/>
<dbReference type="GO" id="GO:0022857">
    <property type="term" value="F:transmembrane transporter activity"/>
    <property type="evidence" value="ECO:0007669"/>
    <property type="project" value="InterPro"/>
</dbReference>
<keyword evidence="2" id="KW-0813">Transport</keyword>
<organism evidence="12 13">
    <name type="scientific">Azospirillum cavernae</name>
    <dbReference type="NCBI Taxonomy" id="2320860"/>
    <lineage>
        <taxon>Bacteria</taxon>
        <taxon>Pseudomonadati</taxon>
        <taxon>Pseudomonadota</taxon>
        <taxon>Alphaproteobacteria</taxon>
        <taxon>Rhodospirillales</taxon>
        <taxon>Azospirillaceae</taxon>
        <taxon>Azospirillum</taxon>
    </lineage>
</organism>
<protein>
    <recommendedName>
        <fullName evidence="10">Xylose transport system permease protein XylH</fullName>
    </recommendedName>
</protein>
<keyword evidence="8 11" id="KW-0472">Membrane</keyword>
<feature type="transmembrane region" description="Helical" evidence="11">
    <location>
        <begin position="70"/>
        <end position="90"/>
    </location>
</feature>
<evidence type="ECO:0000256" key="1">
    <source>
        <dbReference type="ARBA" id="ARBA00004651"/>
    </source>
</evidence>
<proteinExistence type="predicted"/>
<feature type="transmembrane region" description="Helical" evidence="11">
    <location>
        <begin position="170"/>
        <end position="196"/>
    </location>
</feature>
<evidence type="ECO:0000256" key="4">
    <source>
        <dbReference type="ARBA" id="ARBA00022519"/>
    </source>
</evidence>
<evidence type="ECO:0000256" key="9">
    <source>
        <dbReference type="ARBA" id="ARBA00035611"/>
    </source>
</evidence>
<dbReference type="GO" id="GO:0005886">
    <property type="term" value="C:plasma membrane"/>
    <property type="evidence" value="ECO:0007669"/>
    <property type="project" value="UniProtKB-SubCell"/>
</dbReference>
<dbReference type="Pfam" id="PF02653">
    <property type="entry name" value="BPD_transp_2"/>
    <property type="match status" value="1"/>
</dbReference>
<feature type="transmembrane region" description="Helical" evidence="11">
    <location>
        <begin position="42"/>
        <end position="63"/>
    </location>
</feature>